<proteinExistence type="predicted"/>
<protein>
    <submittedName>
        <fullName evidence="2">Uncharacterized protein</fullName>
    </submittedName>
</protein>
<dbReference type="EMBL" id="JAVIJP010000039">
    <property type="protein sequence ID" value="KAL3627768.1"/>
    <property type="molecule type" value="Genomic_DNA"/>
</dbReference>
<gene>
    <name evidence="2" type="ORF">CASFOL_029131</name>
</gene>
<sequence length="168" mass="19006">MSETEVINNNRKEEDDDGNRRKSEMESILHGQVFPPLSSRKPGPGRPYKPEEDDLEWVVQSNVDDPRGLEDFLIDIPRASYDSDDTDDESVFVFKSDGDPGPCFICRGPHSKLYCPALGCCAIDLKVEEPYEVICHCGSLLNDGKCSRGCDCNFGRVIDKAEEFKYFW</sequence>
<organism evidence="2 3">
    <name type="scientific">Castilleja foliolosa</name>
    <dbReference type="NCBI Taxonomy" id="1961234"/>
    <lineage>
        <taxon>Eukaryota</taxon>
        <taxon>Viridiplantae</taxon>
        <taxon>Streptophyta</taxon>
        <taxon>Embryophyta</taxon>
        <taxon>Tracheophyta</taxon>
        <taxon>Spermatophyta</taxon>
        <taxon>Magnoliopsida</taxon>
        <taxon>eudicotyledons</taxon>
        <taxon>Gunneridae</taxon>
        <taxon>Pentapetalae</taxon>
        <taxon>asterids</taxon>
        <taxon>lamiids</taxon>
        <taxon>Lamiales</taxon>
        <taxon>Orobanchaceae</taxon>
        <taxon>Pedicularideae</taxon>
        <taxon>Castillejinae</taxon>
        <taxon>Castilleja</taxon>
    </lineage>
</organism>
<keyword evidence="3" id="KW-1185">Reference proteome</keyword>
<dbReference type="Proteomes" id="UP001632038">
    <property type="component" value="Unassembled WGS sequence"/>
</dbReference>
<evidence type="ECO:0000256" key="1">
    <source>
        <dbReference type="SAM" id="MobiDB-lite"/>
    </source>
</evidence>
<reference evidence="3" key="1">
    <citation type="journal article" date="2024" name="IScience">
        <title>Strigolactones Initiate the Formation of Haustorium-like Structures in Castilleja.</title>
        <authorList>
            <person name="Buerger M."/>
            <person name="Peterson D."/>
            <person name="Chory J."/>
        </authorList>
    </citation>
    <scope>NUCLEOTIDE SEQUENCE [LARGE SCALE GENOMIC DNA]</scope>
</reference>
<accession>A0ABD3CDW0</accession>
<dbReference type="AlphaFoldDB" id="A0ABD3CDW0"/>
<comment type="caution">
    <text evidence="2">The sequence shown here is derived from an EMBL/GenBank/DDBJ whole genome shotgun (WGS) entry which is preliminary data.</text>
</comment>
<feature type="compositionally biased region" description="Basic and acidic residues" evidence="1">
    <location>
        <begin position="10"/>
        <end position="27"/>
    </location>
</feature>
<evidence type="ECO:0000313" key="2">
    <source>
        <dbReference type="EMBL" id="KAL3627768.1"/>
    </source>
</evidence>
<name>A0ABD3CDW0_9LAMI</name>
<evidence type="ECO:0000313" key="3">
    <source>
        <dbReference type="Proteomes" id="UP001632038"/>
    </source>
</evidence>
<feature type="region of interest" description="Disordered" evidence="1">
    <location>
        <begin position="1"/>
        <end position="55"/>
    </location>
</feature>